<dbReference type="Proteomes" id="UP000072794">
    <property type="component" value="Unassembled WGS sequence"/>
</dbReference>
<dbReference type="InterPro" id="IPR001360">
    <property type="entry name" value="Glyco_hydro_1"/>
</dbReference>
<feature type="region of interest" description="Disordered" evidence="1">
    <location>
        <begin position="1"/>
        <end position="34"/>
    </location>
</feature>
<reference evidence="2 3" key="1">
    <citation type="submission" date="2016-02" db="EMBL/GenBank/DDBJ databases">
        <authorList>
            <consortium name="Pathogen Informatics"/>
        </authorList>
    </citation>
    <scope>NUCLEOTIDE SEQUENCE [LARGE SCALE GENOMIC DNA]</scope>
    <source>
        <strain evidence="2 3">LSS52</strain>
    </source>
</reference>
<dbReference type="RefSeq" id="WP_044777307.1">
    <property type="nucleotide sequence ID" value="NZ_CEDY01000148.1"/>
</dbReference>
<proteinExistence type="predicted"/>
<keyword evidence="2" id="KW-0378">Hydrolase</keyword>
<name>A0A0Z8G963_STRSU</name>
<evidence type="ECO:0000256" key="1">
    <source>
        <dbReference type="SAM" id="MobiDB-lite"/>
    </source>
</evidence>
<keyword evidence="2" id="KW-0326">Glycosidase</keyword>
<gene>
    <name evidence="2" type="primary">gmuD_3</name>
    <name evidence="2" type="ORF">ERS132414_01402</name>
</gene>
<protein>
    <submittedName>
        <fullName evidence="2">Beta-glucosidase/6-phospho-beta-glucosidase/beta-galactosidase</fullName>
        <ecNumber evidence="2">3.2.1.86</ecNumber>
    </submittedName>
</protein>
<accession>A0A0Z8G963</accession>
<dbReference type="EMBL" id="FIHA01000026">
    <property type="protein sequence ID" value="CYU94522.1"/>
    <property type="molecule type" value="Genomic_DNA"/>
</dbReference>
<sequence length="66" mass="7368">MAGEQREYRFPEGFLWGSSTSGPQSEGSVAGDGKGWNNWDYGKFTKKGYMTLPKISRKTMAISNGW</sequence>
<dbReference type="GO" id="GO:0008706">
    <property type="term" value="F:6-phospho-beta-glucosidase activity"/>
    <property type="evidence" value="ECO:0007669"/>
    <property type="project" value="UniProtKB-EC"/>
</dbReference>
<dbReference type="EC" id="3.2.1.86" evidence="2"/>
<dbReference type="Gene3D" id="3.20.20.80">
    <property type="entry name" value="Glycosidases"/>
    <property type="match status" value="1"/>
</dbReference>
<organism evidence="2 3">
    <name type="scientific">Streptococcus suis</name>
    <dbReference type="NCBI Taxonomy" id="1307"/>
    <lineage>
        <taxon>Bacteria</taxon>
        <taxon>Bacillati</taxon>
        <taxon>Bacillota</taxon>
        <taxon>Bacilli</taxon>
        <taxon>Lactobacillales</taxon>
        <taxon>Streptococcaceae</taxon>
        <taxon>Streptococcus</taxon>
    </lineage>
</organism>
<dbReference type="GO" id="GO:0005975">
    <property type="term" value="P:carbohydrate metabolic process"/>
    <property type="evidence" value="ECO:0007669"/>
    <property type="project" value="InterPro"/>
</dbReference>
<dbReference type="AlphaFoldDB" id="A0A0Z8G963"/>
<feature type="compositionally biased region" description="Polar residues" evidence="1">
    <location>
        <begin position="17"/>
        <end position="27"/>
    </location>
</feature>
<evidence type="ECO:0000313" key="2">
    <source>
        <dbReference type="EMBL" id="CYU94522.1"/>
    </source>
</evidence>
<feature type="compositionally biased region" description="Basic and acidic residues" evidence="1">
    <location>
        <begin position="1"/>
        <end position="10"/>
    </location>
</feature>
<dbReference type="Pfam" id="PF00232">
    <property type="entry name" value="Glyco_hydro_1"/>
    <property type="match status" value="1"/>
</dbReference>
<dbReference type="SUPFAM" id="SSF51445">
    <property type="entry name" value="(Trans)glycosidases"/>
    <property type="match status" value="1"/>
</dbReference>
<dbReference type="InterPro" id="IPR017853">
    <property type="entry name" value="GH"/>
</dbReference>
<evidence type="ECO:0000313" key="3">
    <source>
        <dbReference type="Proteomes" id="UP000072794"/>
    </source>
</evidence>